<dbReference type="Gene3D" id="1.10.150.120">
    <property type="entry name" value="[2Fe-2S]-binding domain"/>
    <property type="match status" value="1"/>
</dbReference>
<dbReference type="SUPFAM" id="SSF54292">
    <property type="entry name" value="2Fe-2S ferredoxin-like"/>
    <property type="match status" value="1"/>
</dbReference>
<dbReference type="InterPro" id="IPR006058">
    <property type="entry name" value="2Fe2S_fd_BS"/>
</dbReference>
<dbReference type="PANTHER" id="PTHR44379:SF8">
    <property type="entry name" value="XANTHINE DEHYDROGENASE IRON-SULFUR-BINDING SUBUNIT XDHC-RELATED"/>
    <property type="match status" value="1"/>
</dbReference>
<dbReference type="Gene3D" id="3.10.20.30">
    <property type="match status" value="1"/>
</dbReference>
<evidence type="ECO:0000256" key="5">
    <source>
        <dbReference type="ARBA" id="ARBA00023014"/>
    </source>
</evidence>
<dbReference type="RefSeq" id="WP_319844362.1">
    <property type="nucleotide sequence ID" value="NZ_JAXAFJ010000004.1"/>
</dbReference>
<dbReference type="SUPFAM" id="SSF47741">
    <property type="entry name" value="CO dehydrogenase ISP C-domain like"/>
    <property type="match status" value="1"/>
</dbReference>
<dbReference type="PROSITE" id="PS51085">
    <property type="entry name" value="2FE2S_FER_2"/>
    <property type="match status" value="1"/>
</dbReference>
<dbReference type="InterPro" id="IPR036884">
    <property type="entry name" value="2Fe-2S-bd_dom_sf"/>
</dbReference>
<protein>
    <submittedName>
        <fullName evidence="7">2Fe-2S iron-sulfur cluster-binding protein</fullName>
    </submittedName>
</protein>
<dbReference type="InterPro" id="IPR010419">
    <property type="entry name" value="CO_DH_gsu"/>
</dbReference>
<evidence type="ECO:0000256" key="1">
    <source>
        <dbReference type="ARBA" id="ARBA00022714"/>
    </source>
</evidence>
<evidence type="ECO:0000256" key="4">
    <source>
        <dbReference type="ARBA" id="ARBA00023004"/>
    </source>
</evidence>
<evidence type="ECO:0000313" key="8">
    <source>
        <dbReference type="Proteomes" id="UP001274321"/>
    </source>
</evidence>
<proteinExistence type="predicted"/>
<dbReference type="InterPro" id="IPR012675">
    <property type="entry name" value="Beta-grasp_dom_sf"/>
</dbReference>
<organism evidence="7 8">
    <name type="scientific">Terrihabitans rhizophilus</name>
    <dbReference type="NCBI Taxonomy" id="3092662"/>
    <lineage>
        <taxon>Bacteria</taxon>
        <taxon>Pseudomonadati</taxon>
        <taxon>Pseudomonadota</taxon>
        <taxon>Alphaproteobacteria</taxon>
        <taxon>Hyphomicrobiales</taxon>
        <taxon>Terrihabitans</taxon>
    </lineage>
</organism>
<reference evidence="7 8" key="1">
    <citation type="submission" date="2023-11" db="EMBL/GenBank/DDBJ databases">
        <authorList>
            <person name="Bao R."/>
        </authorList>
    </citation>
    <scope>NUCLEOTIDE SEQUENCE [LARGE SCALE GENOMIC DNA]</scope>
    <source>
        <strain evidence="7 8">PJ23</strain>
    </source>
</reference>
<keyword evidence="4" id="KW-0408">Iron</keyword>
<keyword evidence="2" id="KW-0479">Metal-binding</keyword>
<comment type="caution">
    <text evidence="7">The sequence shown here is derived from an EMBL/GenBank/DDBJ whole genome shotgun (WGS) entry which is preliminary data.</text>
</comment>
<evidence type="ECO:0000259" key="6">
    <source>
        <dbReference type="PROSITE" id="PS51085"/>
    </source>
</evidence>
<dbReference type="EMBL" id="JAXAFJ010000004">
    <property type="protein sequence ID" value="MDX6806247.1"/>
    <property type="molecule type" value="Genomic_DNA"/>
</dbReference>
<evidence type="ECO:0000313" key="7">
    <source>
        <dbReference type="EMBL" id="MDX6806247.1"/>
    </source>
</evidence>
<sequence>MNTVTMKVNGERVSQAVEPRLHLADFVRENLNLTGTHIGCEHGVCGACTMLVDGRPTRSCITFAATCSGAEVRTVESFGDDPVMSALRSAFTRHHALQCGYCTPGFLATAYDIVTRLPDADDTRVREELAGNLCRCTGYSGIVAAIRSVLDEGAPEPSVRPITRPPVEAGSAAAPAFRAVEPNAPAKSVNGSLPPLPDTLDNPVTLHRKIPVAVPVDRLWSTIQDIDTVARCLPGASIEEQDPAGIVTGAFLVAIGPMRATFRGRAKVDYNAVQRTGRVIGSGGDPVSRSRADGAISFTAEAVDAASSRVAVEIAYKLTGPLSQFGRPAVVADIVDRLLERFAANLAEAAEGREVQASAPIGGIGFMLQTMWSLIRKLLPGGRG</sequence>
<dbReference type="Pfam" id="PF01799">
    <property type="entry name" value="Fer2_2"/>
    <property type="match status" value="1"/>
</dbReference>
<keyword evidence="3" id="KW-0560">Oxidoreductase</keyword>
<dbReference type="SUPFAM" id="SSF55961">
    <property type="entry name" value="Bet v1-like"/>
    <property type="match status" value="1"/>
</dbReference>
<keyword evidence="8" id="KW-1185">Reference proteome</keyword>
<dbReference type="InterPro" id="IPR002888">
    <property type="entry name" value="2Fe-2S-bd"/>
</dbReference>
<dbReference type="InterPro" id="IPR023393">
    <property type="entry name" value="START-like_dom_sf"/>
</dbReference>
<dbReference type="Gene3D" id="3.30.530.20">
    <property type="match status" value="1"/>
</dbReference>
<dbReference type="InterPro" id="IPR001041">
    <property type="entry name" value="2Fe-2S_ferredoxin-type"/>
</dbReference>
<gene>
    <name evidence="7" type="ORF">SCD90_09230</name>
</gene>
<evidence type="ECO:0000256" key="2">
    <source>
        <dbReference type="ARBA" id="ARBA00022723"/>
    </source>
</evidence>
<dbReference type="Pfam" id="PF00111">
    <property type="entry name" value="Fer2"/>
    <property type="match status" value="1"/>
</dbReference>
<dbReference type="CDD" id="cd07823">
    <property type="entry name" value="SRPBCC_5"/>
    <property type="match status" value="1"/>
</dbReference>
<keyword evidence="5" id="KW-0411">Iron-sulfur</keyword>
<dbReference type="InterPro" id="IPR036010">
    <property type="entry name" value="2Fe-2S_ferredoxin-like_sf"/>
</dbReference>
<feature type="domain" description="2Fe-2S ferredoxin-type" evidence="6">
    <location>
        <begin position="2"/>
        <end position="78"/>
    </location>
</feature>
<dbReference type="InterPro" id="IPR051452">
    <property type="entry name" value="Diverse_Oxidoreductases"/>
</dbReference>
<accession>A0ABU4RN32</accession>
<dbReference type="PROSITE" id="PS00197">
    <property type="entry name" value="2FE2S_FER_1"/>
    <property type="match status" value="1"/>
</dbReference>
<dbReference type="Proteomes" id="UP001274321">
    <property type="component" value="Unassembled WGS sequence"/>
</dbReference>
<name>A0ABU4RN32_9HYPH</name>
<dbReference type="Pfam" id="PF06240">
    <property type="entry name" value="COXG"/>
    <property type="match status" value="1"/>
</dbReference>
<evidence type="ECO:0000256" key="3">
    <source>
        <dbReference type="ARBA" id="ARBA00023002"/>
    </source>
</evidence>
<keyword evidence="1" id="KW-0001">2Fe-2S</keyword>
<dbReference type="PANTHER" id="PTHR44379">
    <property type="entry name" value="OXIDOREDUCTASE WITH IRON-SULFUR SUBUNIT"/>
    <property type="match status" value="1"/>
</dbReference>
<dbReference type="CDD" id="cd00207">
    <property type="entry name" value="fer2"/>
    <property type="match status" value="1"/>
</dbReference>